<dbReference type="GO" id="GO:0006221">
    <property type="term" value="P:pyrimidine nucleotide biosynthetic process"/>
    <property type="evidence" value="ECO:0007669"/>
    <property type="project" value="InterPro"/>
</dbReference>
<feature type="binding site" evidence="11">
    <location>
        <position position="203"/>
    </location>
    <ligand>
        <name>[2Fe-2S] cluster</name>
        <dbReference type="ChEBI" id="CHEBI:190135"/>
    </ligand>
</feature>
<dbReference type="SUPFAM" id="SSF52343">
    <property type="entry name" value="Ferredoxin reductase-like, C-terminal NADP-linked domain"/>
    <property type="match status" value="1"/>
</dbReference>
<evidence type="ECO:0000256" key="10">
    <source>
        <dbReference type="ARBA" id="ARBA00034078"/>
    </source>
</evidence>
<keyword evidence="9 11" id="KW-0411">Iron-sulfur</keyword>
<evidence type="ECO:0000256" key="3">
    <source>
        <dbReference type="ARBA" id="ARBA00022630"/>
    </source>
</evidence>
<keyword evidence="6" id="KW-0274">FAD</keyword>
<feature type="domain" description="Dihydroorotate dehydrogenase electron transfer subunit iron-sulphur cluster binding" evidence="12">
    <location>
        <begin position="198"/>
        <end position="235"/>
    </location>
</feature>
<name>A0A7C3J5N1_UNCW3</name>
<evidence type="ECO:0000256" key="9">
    <source>
        <dbReference type="ARBA" id="ARBA00023014"/>
    </source>
</evidence>
<dbReference type="AlphaFoldDB" id="A0A7C3J5N1"/>
<keyword evidence="8 11" id="KW-0408">Iron</keyword>
<dbReference type="GO" id="GO:0050660">
    <property type="term" value="F:flavin adenine dinucleotide binding"/>
    <property type="evidence" value="ECO:0007669"/>
    <property type="project" value="InterPro"/>
</dbReference>
<dbReference type="Gene3D" id="2.10.240.10">
    <property type="entry name" value="Dihydroorotate dehydrogenase, electron transfer subunit"/>
    <property type="match status" value="1"/>
</dbReference>
<evidence type="ECO:0000256" key="11">
    <source>
        <dbReference type="PIRSR" id="PIRSR006816-2"/>
    </source>
</evidence>
<evidence type="ECO:0000256" key="8">
    <source>
        <dbReference type="ARBA" id="ARBA00023004"/>
    </source>
</evidence>
<dbReference type="Gene3D" id="2.40.30.10">
    <property type="entry name" value="Translation factors"/>
    <property type="match status" value="1"/>
</dbReference>
<dbReference type="Gene3D" id="3.40.50.80">
    <property type="entry name" value="Nucleotide-binding domain of ferredoxin-NADP reductase (FNR) module"/>
    <property type="match status" value="1"/>
</dbReference>
<feature type="binding site" evidence="11">
    <location>
        <position position="211"/>
    </location>
    <ligand>
        <name>[2Fe-2S] cluster</name>
        <dbReference type="ChEBI" id="CHEBI:190135"/>
    </ligand>
</feature>
<evidence type="ECO:0000256" key="7">
    <source>
        <dbReference type="ARBA" id="ARBA00022982"/>
    </source>
</evidence>
<dbReference type="EMBL" id="DSTT01000002">
    <property type="protein sequence ID" value="HFK23352.1"/>
    <property type="molecule type" value="Genomic_DNA"/>
</dbReference>
<dbReference type="PIRSF" id="PIRSF006816">
    <property type="entry name" value="Cyc3_hyd_g"/>
    <property type="match status" value="1"/>
</dbReference>
<dbReference type="SUPFAM" id="SSF63380">
    <property type="entry name" value="Riboflavin synthase domain-like"/>
    <property type="match status" value="1"/>
</dbReference>
<keyword evidence="5 11" id="KW-0479">Metal-binding</keyword>
<evidence type="ECO:0000256" key="5">
    <source>
        <dbReference type="ARBA" id="ARBA00022723"/>
    </source>
</evidence>
<dbReference type="GO" id="GO:0046872">
    <property type="term" value="F:metal ion binding"/>
    <property type="evidence" value="ECO:0007669"/>
    <property type="project" value="UniProtKB-KW"/>
</dbReference>
<gene>
    <name evidence="13" type="ORF">ENS15_01675</name>
</gene>
<keyword evidence="2" id="KW-0813">Transport</keyword>
<evidence type="ECO:0000256" key="2">
    <source>
        <dbReference type="ARBA" id="ARBA00022448"/>
    </source>
</evidence>
<proteinExistence type="inferred from homology"/>
<protein>
    <recommendedName>
        <fullName evidence="12">Dihydroorotate dehydrogenase electron transfer subunit iron-sulphur cluster binding domain-containing protein</fullName>
    </recommendedName>
</protein>
<evidence type="ECO:0000259" key="12">
    <source>
        <dbReference type="Pfam" id="PF10418"/>
    </source>
</evidence>
<reference evidence="13" key="1">
    <citation type="journal article" date="2020" name="mSystems">
        <title>Genome- and Community-Level Interaction Insights into Carbon Utilization and Element Cycling Functions of Hydrothermarchaeota in Hydrothermal Sediment.</title>
        <authorList>
            <person name="Zhou Z."/>
            <person name="Liu Y."/>
            <person name="Xu W."/>
            <person name="Pan J."/>
            <person name="Luo Z.H."/>
            <person name="Li M."/>
        </authorList>
    </citation>
    <scope>NUCLEOTIDE SEQUENCE [LARGE SCALE GENOMIC DNA]</scope>
    <source>
        <strain evidence="13">SpSt-464</strain>
    </source>
</reference>
<dbReference type="Pfam" id="PF10418">
    <property type="entry name" value="DHODB_Fe-S_bind"/>
    <property type="match status" value="1"/>
</dbReference>
<organism evidence="13">
    <name type="scientific">candidate division WOR-3 bacterium</name>
    <dbReference type="NCBI Taxonomy" id="2052148"/>
    <lineage>
        <taxon>Bacteria</taxon>
        <taxon>Bacteria division WOR-3</taxon>
    </lineage>
</organism>
<dbReference type="PANTHER" id="PTHR43513">
    <property type="entry name" value="DIHYDROOROTATE DEHYDROGENASE B (NAD(+)), ELECTRON TRANSFER SUBUNIT"/>
    <property type="match status" value="1"/>
</dbReference>
<accession>A0A7C3J5N1</accession>
<keyword evidence="4 11" id="KW-0001">2Fe-2S</keyword>
<dbReference type="InterPro" id="IPR037117">
    <property type="entry name" value="Dihydroorotate_DH_ele_sf"/>
</dbReference>
<comment type="caution">
    <text evidence="13">The sequence shown here is derived from an EMBL/GenBank/DDBJ whole genome shotgun (WGS) entry which is preliminary data.</text>
</comment>
<dbReference type="InterPro" id="IPR019480">
    <property type="entry name" value="Dihydroorotate_DH_Fe-S-bd"/>
</dbReference>
<evidence type="ECO:0000256" key="4">
    <source>
        <dbReference type="ARBA" id="ARBA00022714"/>
    </source>
</evidence>
<keyword evidence="7" id="KW-0249">Electron transport</keyword>
<keyword evidence="3" id="KW-0285">Flavoprotein</keyword>
<dbReference type="InterPro" id="IPR017938">
    <property type="entry name" value="Riboflavin_synthase-like_b-brl"/>
</dbReference>
<feature type="binding site" evidence="11">
    <location>
        <position position="208"/>
    </location>
    <ligand>
        <name>[2Fe-2S] cluster</name>
        <dbReference type="ChEBI" id="CHEBI:190135"/>
    </ligand>
</feature>
<dbReference type="InterPro" id="IPR050353">
    <property type="entry name" value="PyrK_electron_transfer"/>
</dbReference>
<dbReference type="InterPro" id="IPR039261">
    <property type="entry name" value="FNR_nucleotide-bd"/>
</dbReference>
<evidence type="ECO:0000256" key="6">
    <source>
        <dbReference type="ARBA" id="ARBA00022827"/>
    </source>
</evidence>
<evidence type="ECO:0000313" key="13">
    <source>
        <dbReference type="EMBL" id="HFK23352.1"/>
    </source>
</evidence>
<dbReference type="InterPro" id="IPR012165">
    <property type="entry name" value="Cyt_c3_hydrogenase_gsu"/>
</dbReference>
<dbReference type="PANTHER" id="PTHR43513:SF3">
    <property type="entry name" value="DIHYDROOROTATE DEHYDROGENASE B (NAD(+)), ELECTRON TRANSFER SUBUNIT-RELATED"/>
    <property type="match status" value="1"/>
</dbReference>
<sequence>MIERVLKKIFLTDNVFLLEISRSNREDILLGQFASIKTSLKDKILRRPFTIVRNEKNSITFLIKVVGSSTESIGNFDKGDFVDILYPLGKGFKENLDYENTIFVGGGIGIAALIPFLRNVKYKLIFGDREGEYEEVLKYFSLKGLHCQEKKGKFKGYPTDFLNRYDFDTIVGCGPKAMLKSLKDYSVKNDKKFYAVYEEVMGCGVGLCNGCSVKTEDGDFIKLCTEGPVLDGKRIVYD</sequence>
<comment type="similarity">
    <text evidence="1">Belongs to the PyrK family.</text>
</comment>
<dbReference type="GO" id="GO:0051537">
    <property type="term" value="F:2 iron, 2 sulfur cluster binding"/>
    <property type="evidence" value="ECO:0007669"/>
    <property type="project" value="UniProtKB-KW"/>
</dbReference>
<comment type="cofactor">
    <cofactor evidence="10">
        <name>[2Fe-2S] cluster</name>
        <dbReference type="ChEBI" id="CHEBI:190135"/>
    </cofactor>
</comment>
<feature type="binding site" evidence="11">
    <location>
        <position position="224"/>
    </location>
    <ligand>
        <name>[2Fe-2S] cluster</name>
        <dbReference type="ChEBI" id="CHEBI:190135"/>
    </ligand>
</feature>
<comment type="cofactor">
    <cofactor evidence="11">
        <name>[2Fe-2S] cluster</name>
        <dbReference type="ChEBI" id="CHEBI:190135"/>
    </cofactor>
    <text evidence="11">Binds 1 [2Fe-2S] cluster per subunit.</text>
</comment>
<evidence type="ECO:0000256" key="1">
    <source>
        <dbReference type="ARBA" id="ARBA00006422"/>
    </source>
</evidence>